<dbReference type="Proteomes" id="UP000076761">
    <property type="component" value="Unassembled WGS sequence"/>
</dbReference>
<proteinExistence type="predicted"/>
<evidence type="ECO:0000256" key="1">
    <source>
        <dbReference type="ARBA" id="ARBA00023125"/>
    </source>
</evidence>
<protein>
    <submittedName>
        <fullName evidence="3">Nucleic acid-binding protein</fullName>
    </submittedName>
</protein>
<dbReference type="Gene3D" id="2.40.50.140">
    <property type="entry name" value="Nucleic acid-binding proteins"/>
    <property type="match status" value="1"/>
</dbReference>
<keyword evidence="4" id="KW-1185">Reference proteome</keyword>
<dbReference type="GO" id="GO:0006264">
    <property type="term" value="P:mitochondrial DNA replication"/>
    <property type="evidence" value="ECO:0007669"/>
    <property type="project" value="TreeGrafter"/>
</dbReference>
<accession>A0A165TQW8</accession>
<dbReference type="PROSITE" id="PS50935">
    <property type="entry name" value="SSB"/>
    <property type="match status" value="1"/>
</dbReference>
<dbReference type="PANTHER" id="PTHR10302">
    <property type="entry name" value="SINGLE-STRANDED DNA-BINDING PROTEIN"/>
    <property type="match status" value="1"/>
</dbReference>
<dbReference type="FunCoup" id="A0A165TQW8">
    <property type="interactions" value="32"/>
</dbReference>
<dbReference type="SUPFAM" id="SSF50249">
    <property type="entry name" value="Nucleic acid-binding proteins"/>
    <property type="match status" value="1"/>
</dbReference>
<keyword evidence="1 2" id="KW-0238">DNA-binding</keyword>
<dbReference type="STRING" id="1314782.A0A165TQW8"/>
<dbReference type="Pfam" id="PF00436">
    <property type="entry name" value="SSB"/>
    <property type="match status" value="1"/>
</dbReference>
<reference evidence="3 4" key="1">
    <citation type="journal article" date="2016" name="Mol. Biol. Evol.">
        <title>Comparative Genomics of Early-Diverging Mushroom-Forming Fungi Provides Insights into the Origins of Lignocellulose Decay Capabilities.</title>
        <authorList>
            <person name="Nagy L.G."/>
            <person name="Riley R."/>
            <person name="Tritt A."/>
            <person name="Adam C."/>
            <person name="Daum C."/>
            <person name="Floudas D."/>
            <person name="Sun H."/>
            <person name="Yadav J.S."/>
            <person name="Pangilinan J."/>
            <person name="Larsson K.H."/>
            <person name="Matsuura K."/>
            <person name="Barry K."/>
            <person name="Labutti K."/>
            <person name="Kuo R."/>
            <person name="Ohm R.A."/>
            <person name="Bhattacharya S.S."/>
            <person name="Shirouzu T."/>
            <person name="Yoshinaga Y."/>
            <person name="Martin F.M."/>
            <person name="Grigoriev I.V."/>
            <person name="Hibbett D.S."/>
        </authorList>
    </citation>
    <scope>NUCLEOTIDE SEQUENCE [LARGE SCALE GENOMIC DNA]</scope>
    <source>
        <strain evidence="3 4">HHB14362 ss-1</strain>
    </source>
</reference>
<evidence type="ECO:0000313" key="3">
    <source>
        <dbReference type="EMBL" id="KZT27043.1"/>
    </source>
</evidence>
<organism evidence="3 4">
    <name type="scientific">Neolentinus lepideus HHB14362 ss-1</name>
    <dbReference type="NCBI Taxonomy" id="1314782"/>
    <lineage>
        <taxon>Eukaryota</taxon>
        <taxon>Fungi</taxon>
        <taxon>Dikarya</taxon>
        <taxon>Basidiomycota</taxon>
        <taxon>Agaricomycotina</taxon>
        <taxon>Agaricomycetes</taxon>
        <taxon>Gloeophyllales</taxon>
        <taxon>Gloeophyllaceae</taxon>
        <taxon>Neolentinus</taxon>
    </lineage>
</organism>
<dbReference type="EMBL" id="KV425564">
    <property type="protein sequence ID" value="KZT27043.1"/>
    <property type="molecule type" value="Genomic_DNA"/>
</dbReference>
<gene>
    <name evidence="3" type="ORF">NEOLEDRAFT_1155389</name>
</gene>
<dbReference type="GO" id="GO:0042645">
    <property type="term" value="C:mitochondrial nucleoid"/>
    <property type="evidence" value="ECO:0007669"/>
    <property type="project" value="TreeGrafter"/>
</dbReference>
<dbReference type="InParanoid" id="A0A165TQW8"/>
<dbReference type="CDD" id="cd04496">
    <property type="entry name" value="SSB_OBF"/>
    <property type="match status" value="1"/>
</dbReference>
<dbReference type="InterPro" id="IPR000424">
    <property type="entry name" value="Primosome_PriB/ssb"/>
</dbReference>
<dbReference type="PANTHER" id="PTHR10302:SF0">
    <property type="entry name" value="SINGLE-STRANDED DNA-BINDING PROTEIN, MITOCHONDRIAL"/>
    <property type="match status" value="1"/>
</dbReference>
<dbReference type="InterPro" id="IPR012340">
    <property type="entry name" value="NA-bd_OB-fold"/>
</dbReference>
<dbReference type="AlphaFoldDB" id="A0A165TQW8"/>
<dbReference type="GO" id="GO:0003697">
    <property type="term" value="F:single-stranded DNA binding"/>
    <property type="evidence" value="ECO:0007669"/>
    <property type="project" value="InterPro"/>
</dbReference>
<name>A0A165TQW8_9AGAM</name>
<dbReference type="OrthoDB" id="1078367at2759"/>
<sequence>MFSAIRPRFALRSSARAFSTTRIASSDLSKLTLIGRLGKDPEVRRTKSDQEYVMYTVATTNYPPPPPNPDGTRREAGTTWHTVLSFHSSSNNYLKTLSKGSRVYVEANFELRQPDPTADPDSPQGQRQIFLRHETLRLLSAPPRSSDSGEQ</sequence>
<dbReference type="InterPro" id="IPR011344">
    <property type="entry name" value="ssDNA-bd"/>
</dbReference>
<evidence type="ECO:0000256" key="2">
    <source>
        <dbReference type="PROSITE-ProRule" id="PRU00252"/>
    </source>
</evidence>
<evidence type="ECO:0000313" key="4">
    <source>
        <dbReference type="Proteomes" id="UP000076761"/>
    </source>
</evidence>